<keyword evidence="1" id="KW-0547">Nucleotide-binding</keyword>
<evidence type="ECO:0000313" key="4">
    <source>
        <dbReference type="Proteomes" id="UP000037210"/>
    </source>
</evidence>
<evidence type="ECO:0000313" key="3">
    <source>
        <dbReference type="EMBL" id="KON29929.1"/>
    </source>
</evidence>
<organism evidence="3 4">
    <name type="scientific">miscellaneous Crenarchaeota group-15 archaeon DG-45</name>
    <dbReference type="NCBI Taxonomy" id="1685127"/>
    <lineage>
        <taxon>Archaea</taxon>
        <taxon>Candidatus Bathyarchaeota</taxon>
        <taxon>MCG-15</taxon>
    </lineage>
</organism>
<protein>
    <recommendedName>
        <fullName evidence="2">OBG-type G domain-containing protein</fullName>
    </recommendedName>
</protein>
<dbReference type="SUPFAM" id="SSF81271">
    <property type="entry name" value="TGS-like"/>
    <property type="match status" value="1"/>
</dbReference>
<dbReference type="Proteomes" id="UP000037210">
    <property type="component" value="Unassembled WGS sequence"/>
</dbReference>
<dbReference type="PANTHER" id="PTHR23305:SF1">
    <property type="entry name" value="OBG-TYPE G DOMAIN-CONTAINING PROTEIN"/>
    <property type="match status" value="1"/>
</dbReference>
<dbReference type="InterPro" id="IPR012676">
    <property type="entry name" value="TGS-like"/>
</dbReference>
<dbReference type="Gene3D" id="1.10.8.470">
    <property type="match status" value="1"/>
</dbReference>
<dbReference type="PANTHER" id="PTHR23305">
    <property type="entry name" value="OBG GTPASE FAMILY"/>
    <property type="match status" value="1"/>
</dbReference>
<dbReference type="Gene3D" id="3.40.50.300">
    <property type="entry name" value="P-loop containing nucleotide triphosphate hydrolases"/>
    <property type="match status" value="1"/>
</dbReference>
<evidence type="ECO:0000256" key="1">
    <source>
        <dbReference type="ARBA" id="ARBA00022741"/>
    </source>
</evidence>
<dbReference type="InterPro" id="IPR031167">
    <property type="entry name" value="G_OBG"/>
</dbReference>
<dbReference type="PATRIC" id="fig|1685127.3.peg.1394"/>
<dbReference type="InterPro" id="IPR006073">
    <property type="entry name" value="GTP-bd"/>
</dbReference>
<dbReference type="EMBL" id="LFWZ01000047">
    <property type="protein sequence ID" value="KON29929.1"/>
    <property type="molecule type" value="Genomic_DNA"/>
</dbReference>
<dbReference type="GO" id="GO:0005737">
    <property type="term" value="C:cytoplasm"/>
    <property type="evidence" value="ECO:0007669"/>
    <property type="project" value="TreeGrafter"/>
</dbReference>
<accession>A0A0M0BNC8</accession>
<dbReference type="InterPro" id="IPR027417">
    <property type="entry name" value="P-loop_NTPase"/>
</dbReference>
<dbReference type="InterPro" id="IPR012675">
    <property type="entry name" value="Beta-grasp_dom_sf"/>
</dbReference>
<feature type="domain" description="OBG-type G" evidence="2">
    <location>
        <begin position="2"/>
        <end position="270"/>
    </location>
</feature>
<name>A0A0M0BNC8_9ARCH</name>
<dbReference type="Pfam" id="PF02824">
    <property type="entry name" value="TGS"/>
    <property type="match status" value="1"/>
</dbReference>
<dbReference type="Pfam" id="PF01926">
    <property type="entry name" value="MMR_HSR1"/>
    <property type="match status" value="1"/>
</dbReference>
<sequence length="405" mass="44721">MVTIAIIGKTNVGKTTLFNAATLLNAEISTYPFTTQEPNVGTAYVCDACVCKELGVEDNPLNSACIDGWRYAPIKLLDVPGLIKDAWVGRGLGNKFLSVIGQADALIHVVDASGSVDADGKLAKPGSGNPVQDVVDIEMEIERWVAEIITHNRQLIIREAASTSLAEAMAKVLSGIKAKLPEIVRALRLSEYEEMPFENWSLDQTLEFTGLLLPLIKPTLIIANKMDLPTADENLDMLTEYYSHSLVAACSAEAELALRRAEKSGLLRYTPGQEKFKIVDNERLTPAQKMALDYVEHRVLARWLRTGIQQALNTIVFKLLKTNMIYPVSDENQYTDHHGNVLPDVFLMPDGATPLDLAGSVHSRLADTYVLAIDAKTGMRLPKDYSLRHRDVIKIMTQPRVKPAR</sequence>
<dbReference type="PROSITE" id="PS51710">
    <property type="entry name" value="G_OBG"/>
    <property type="match status" value="1"/>
</dbReference>
<proteinExistence type="predicted"/>
<gene>
    <name evidence="3" type="ORF">AC482_05265</name>
</gene>
<reference evidence="3 4" key="1">
    <citation type="submission" date="2015-06" db="EMBL/GenBank/DDBJ databases">
        <title>New insights into the roles of widespread benthic archaea in carbon and nitrogen cycling.</title>
        <authorList>
            <person name="Lazar C.S."/>
            <person name="Baker B.J."/>
            <person name="Seitz K.W."/>
            <person name="Hyde A.S."/>
            <person name="Dick G.J."/>
            <person name="Hinrichs K.-U."/>
            <person name="Teske A.P."/>
        </authorList>
    </citation>
    <scope>NUCLEOTIDE SEQUENCE [LARGE SCALE GENOMIC DNA]</scope>
    <source>
        <strain evidence="3">DG-45</strain>
    </source>
</reference>
<dbReference type="NCBIfam" id="NF007171">
    <property type="entry name" value="PRK09602.1"/>
    <property type="match status" value="1"/>
</dbReference>
<dbReference type="Pfam" id="PF08438">
    <property type="entry name" value="YGR210-like_G4"/>
    <property type="match status" value="1"/>
</dbReference>
<dbReference type="InterPro" id="IPR004095">
    <property type="entry name" value="TGS"/>
</dbReference>
<dbReference type="SUPFAM" id="SSF52540">
    <property type="entry name" value="P-loop containing nucleoside triphosphate hydrolases"/>
    <property type="match status" value="1"/>
</dbReference>
<dbReference type="GO" id="GO:0005525">
    <property type="term" value="F:GTP binding"/>
    <property type="evidence" value="ECO:0007669"/>
    <property type="project" value="InterPro"/>
</dbReference>
<dbReference type="InterPro" id="IPR013646">
    <property type="entry name" value="YGR210-like_G4"/>
</dbReference>
<dbReference type="GO" id="GO:0016887">
    <property type="term" value="F:ATP hydrolysis activity"/>
    <property type="evidence" value="ECO:0007669"/>
    <property type="project" value="TreeGrafter"/>
</dbReference>
<dbReference type="Gene3D" id="3.10.20.30">
    <property type="match status" value="1"/>
</dbReference>
<comment type="caution">
    <text evidence="3">The sequence shown here is derived from an EMBL/GenBank/DDBJ whole genome shotgun (WGS) entry which is preliminary data.</text>
</comment>
<dbReference type="AlphaFoldDB" id="A0A0M0BNC8"/>
<evidence type="ECO:0000259" key="2">
    <source>
        <dbReference type="PROSITE" id="PS51710"/>
    </source>
</evidence>
<dbReference type="PRINTS" id="PR00326">
    <property type="entry name" value="GTP1OBG"/>
</dbReference>